<keyword evidence="1" id="KW-0805">Transcription regulation</keyword>
<dbReference type="InterPro" id="IPR050204">
    <property type="entry name" value="AraC_XylS_family_regulators"/>
</dbReference>
<dbReference type="SMART" id="SM00342">
    <property type="entry name" value="HTH_ARAC"/>
    <property type="match status" value="1"/>
</dbReference>
<feature type="domain" description="HTH araC/xylS-type" evidence="4">
    <location>
        <begin position="154"/>
        <end position="237"/>
    </location>
</feature>
<dbReference type="Gene3D" id="1.10.10.60">
    <property type="entry name" value="Homeodomain-like"/>
    <property type="match status" value="1"/>
</dbReference>
<evidence type="ECO:0000313" key="6">
    <source>
        <dbReference type="Proteomes" id="UP001064106"/>
    </source>
</evidence>
<keyword evidence="3" id="KW-0804">Transcription</keyword>
<accession>A0ABT2QU32</accession>
<dbReference type="PANTHER" id="PTHR46796">
    <property type="entry name" value="HTH-TYPE TRANSCRIPTIONAL ACTIVATOR RHAS-RELATED"/>
    <property type="match status" value="1"/>
</dbReference>
<dbReference type="Pfam" id="PF20240">
    <property type="entry name" value="DUF6597"/>
    <property type="match status" value="1"/>
</dbReference>
<name>A0ABT2QU32_9GAMM</name>
<keyword evidence="6" id="KW-1185">Reference proteome</keyword>
<reference evidence="5" key="1">
    <citation type="submission" date="2012-09" db="EMBL/GenBank/DDBJ databases">
        <title>Genome Sequence of alkane-degrading Bacterium Alcanivorax balearicus MACL04.</title>
        <authorList>
            <person name="Lai Q."/>
            <person name="Shao Z."/>
        </authorList>
    </citation>
    <scope>NUCLEOTIDE SEQUENCE</scope>
    <source>
        <strain evidence="5">MACL04</strain>
    </source>
</reference>
<evidence type="ECO:0000256" key="3">
    <source>
        <dbReference type="ARBA" id="ARBA00023163"/>
    </source>
</evidence>
<evidence type="ECO:0000313" key="5">
    <source>
        <dbReference type="EMBL" id="MCU5781028.1"/>
    </source>
</evidence>
<sequence>MDLLMPFAPHPRLRRYISHYWLSRNSSAGDHRILPDGCVDLVLAASHDLTVTAYGSTTAPGTARVQAGHHYLGIRFHPGQHRHFLPLPAAELRDSALPLPDHRGLIATLDSQVFTHPHPGRILDQRLLDWLAHYPVETDALDRWLLHAPWKSGIAPVCHAFGVSKRQLQRQFQQRLGISPMTFLTIRRCQWLIRTLTQEGVPPLAALAQDAGFADQSHMTRTLKRVMGVTPAAAILPDHDVAFIQDAVRTPPPNLTLPGACSRAPI</sequence>
<evidence type="ECO:0000259" key="4">
    <source>
        <dbReference type="PROSITE" id="PS01124"/>
    </source>
</evidence>
<organism evidence="5 6">
    <name type="scientific">Alloalcanivorax balearicus MACL04</name>
    <dbReference type="NCBI Taxonomy" id="1177182"/>
    <lineage>
        <taxon>Bacteria</taxon>
        <taxon>Pseudomonadati</taxon>
        <taxon>Pseudomonadota</taxon>
        <taxon>Gammaproteobacteria</taxon>
        <taxon>Oceanospirillales</taxon>
        <taxon>Alcanivoracaceae</taxon>
        <taxon>Alloalcanivorax</taxon>
    </lineage>
</organism>
<dbReference type="RefSeq" id="WP_262459236.1">
    <property type="nucleotide sequence ID" value="NZ_ARXS01000001.1"/>
</dbReference>
<comment type="caution">
    <text evidence="5">The sequence shown here is derived from an EMBL/GenBank/DDBJ whole genome shotgun (WGS) entry which is preliminary data.</text>
</comment>
<dbReference type="PROSITE" id="PS01124">
    <property type="entry name" value="HTH_ARAC_FAMILY_2"/>
    <property type="match status" value="1"/>
</dbReference>
<dbReference type="Pfam" id="PF12833">
    <property type="entry name" value="HTH_18"/>
    <property type="match status" value="1"/>
</dbReference>
<protein>
    <submittedName>
        <fullName evidence="5">AraC family transcriptional regulator</fullName>
    </submittedName>
</protein>
<gene>
    <name evidence="5" type="ORF">MA04_00328</name>
</gene>
<keyword evidence="2" id="KW-0238">DNA-binding</keyword>
<proteinExistence type="predicted"/>
<dbReference type="Proteomes" id="UP001064106">
    <property type="component" value="Unassembled WGS sequence"/>
</dbReference>
<evidence type="ECO:0000256" key="1">
    <source>
        <dbReference type="ARBA" id="ARBA00023015"/>
    </source>
</evidence>
<dbReference type="InterPro" id="IPR046532">
    <property type="entry name" value="DUF6597"/>
</dbReference>
<dbReference type="EMBL" id="ARXS01000001">
    <property type="protein sequence ID" value="MCU5781028.1"/>
    <property type="molecule type" value="Genomic_DNA"/>
</dbReference>
<evidence type="ECO:0000256" key="2">
    <source>
        <dbReference type="ARBA" id="ARBA00023125"/>
    </source>
</evidence>
<dbReference type="InterPro" id="IPR018060">
    <property type="entry name" value="HTH_AraC"/>
</dbReference>